<gene>
    <name evidence="1" type="ORF">FIV42_00585</name>
</gene>
<accession>A0A4Y6PLW4</accession>
<dbReference type="EMBL" id="CP041186">
    <property type="protein sequence ID" value="QDG49281.1"/>
    <property type="molecule type" value="Genomic_DNA"/>
</dbReference>
<sequence>MSDHPSSSRTGYLFNLDFGAPQGVDTKQGPREVYYAPPNTLFWSAWSSQKLTMEAAGFRVFKDDDGDWRVAFWPHLSAQDALQRASSLSSVLIERREQEARRLDRILAEETGPRALKRRSEHRAGVDLEVIEGGRHDS</sequence>
<dbReference type="RefSeq" id="WP_141195780.1">
    <property type="nucleotide sequence ID" value="NZ_CP041186.1"/>
</dbReference>
<dbReference type="AlphaFoldDB" id="A0A4Y6PLW4"/>
<name>A0A4Y6PLW4_PERCE</name>
<proteinExistence type="predicted"/>
<keyword evidence="2" id="KW-1185">Reference proteome</keyword>
<protein>
    <submittedName>
        <fullName evidence="1">Uncharacterized protein</fullName>
    </submittedName>
</protein>
<evidence type="ECO:0000313" key="2">
    <source>
        <dbReference type="Proteomes" id="UP000315995"/>
    </source>
</evidence>
<organism evidence="1 2">
    <name type="scientific">Persicimonas caeni</name>
    <dbReference type="NCBI Taxonomy" id="2292766"/>
    <lineage>
        <taxon>Bacteria</taxon>
        <taxon>Deltaproteobacteria</taxon>
        <taxon>Bradymonadales</taxon>
        <taxon>Bradymonadaceae</taxon>
        <taxon>Persicimonas</taxon>
    </lineage>
</organism>
<accession>A0A5B8XX37</accession>
<dbReference type="Proteomes" id="UP000315995">
    <property type="component" value="Chromosome"/>
</dbReference>
<reference evidence="1 2" key="1">
    <citation type="submission" date="2019-06" db="EMBL/GenBank/DDBJ databases">
        <title>Persicimonas caeni gen. nov., sp. nov., a predatory bacterium isolated from solar saltern.</title>
        <authorList>
            <person name="Wang S."/>
        </authorList>
    </citation>
    <scope>NUCLEOTIDE SEQUENCE [LARGE SCALE GENOMIC DNA]</scope>
    <source>
        <strain evidence="1 2">YN101</strain>
    </source>
</reference>
<evidence type="ECO:0000313" key="1">
    <source>
        <dbReference type="EMBL" id="QDG49281.1"/>
    </source>
</evidence>